<dbReference type="STRING" id="36849.OXPF_16510"/>
<dbReference type="Pfam" id="PF06257">
    <property type="entry name" value="VEG"/>
    <property type="match status" value="1"/>
</dbReference>
<dbReference type="OrthoDB" id="5469at2"/>
<evidence type="ECO:0000313" key="1">
    <source>
        <dbReference type="EMBL" id="KPU44568.1"/>
    </source>
</evidence>
<dbReference type="AlphaFoldDB" id="A0A0N8NTE0"/>
<evidence type="ECO:0000313" key="2">
    <source>
        <dbReference type="Proteomes" id="UP000050326"/>
    </source>
</evidence>
<dbReference type="RefSeq" id="WP_054874719.1">
    <property type="nucleotide sequence ID" value="NZ_LKET01000029.1"/>
</dbReference>
<dbReference type="PANTHER" id="PTHR40026:SF1">
    <property type="entry name" value="PROTEIN VEG"/>
    <property type="match status" value="1"/>
</dbReference>
<sequence length="88" mass="10006">MKGKEILNAIRKEVDSHVGEKVMLKANGGRKKVYVKEGILEKAYPNIFVVRIEGKSKDVRTVSYSYSDILTETVQLIFSKNKENIAFN</sequence>
<dbReference type="PIRSF" id="PIRSF037257">
    <property type="entry name" value="DUF1021"/>
    <property type="match status" value="1"/>
</dbReference>
<dbReference type="InterPro" id="IPR009366">
    <property type="entry name" value="Protein_Veg"/>
</dbReference>
<evidence type="ECO:0008006" key="3">
    <source>
        <dbReference type="Google" id="ProtNLM"/>
    </source>
</evidence>
<protein>
    <recommendedName>
        <fullName evidence="3">Protein Veg</fullName>
    </recommendedName>
</protein>
<dbReference type="Gene3D" id="2.30.30.100">
    <property type="match status" value="1"/>
</dbReference>
<accession>A0A0N8NTE0</accession>
<dbReference type="EMBL" id="LKET01000029">
    <property type="protein sequence ID" value="KPU44568.1"/>
    <property type="molecule type" value="Genomic_DNA"/>
</dbReference>
<reference evidence="1 2" key="1">
    <citation type="submission" date="2015-09" db="EMBL/GenBank/DDBJ databases">
        <title>Genome sequence of Oxobacter pfennigii DSM 3222.</title>
        <authorList>
            <person name="Poehlein A."/>
            <person name="Bengelsdorf F.R."/>
            <person name="Schiel-Bengelsdorf B."/>
            <person name="Duerre P."/>
            <person name="Daniel R."/>
        </authorList>
    </citation>
    <scope>NUCLEOTIDE SEQUENCE [LARGE SCALE GENOMIC DNA]</scope>
    <source>
        <strain evidence="1 2">DSM 3222</strain>
    </source>
</reference>
<keyword evidence="2" id="KW-1185">Reference proteome</keyword>
<dbReference type="PANTHER" id="PTHR40026">
    <property type="entry name" value="PROTEIN VEG"/>
    <property type="match status" value="1"/>
</dbReference>
<dbReference type="GO" id="GO:0006355">
    <property type="term" value="P:regulation of DNA-templated transcription"/>
    <property type="evidence" value="ECO:0007669"/>
    <property type="project" value="InterPro"/>
</dbReference>
<proteinExistence type="predicted"/>
<comment type="caution">
    <text evidence="1">The sequence shown here is derived from an EMBL/GenBank/DDBJ whole genome shotgun (WGS) entry which is preliminary data.</text>
</comment>
<dbReference type="PATRIC" id="fig|36849.3.peg.1743"/>
<dbReference type="Proteomes" id="UP000050326">
    <property type="component" value="Unassembled WGS sequence"/>
</dbReference>
<organism evidence="1 2">
    <name type="scientific">Oxobacter pfennigii</name>
    <dbReference type="NCBI Taxonomy" id="36849"/>
    <lineage>
        <taxon>Bacteria</taxon>
        <taxon>Bacillati</taxon>
        <taxon>Bacillota</taxon>
        <taxon>Clostridia</taxon>
        <taxon>Eubacteriales</taxon>
        <taxon>Clostridiaceae</taxon>
        <taxon>Oxobacter</taxon>
    </lineage>
</organism>
<name>A0A0N8NTE0_9CLOT</name>
<gene>
    <name evidence="1" type="ORF">OXPF_16510</name>
</gene>